<evidence type="ECO:0000256" key="1">
    <source>
        <dbReference type="ARBA" id="ARBA00008171"/>
    </source>
</evidence>
<dbReference type="Pfam" id="PF07714">
    <property type="entry name" value="PK_Tyr_Ser-Thr"/>
    <property type="match status" value="1"/>
</dbReference>
<reference evidence="3 4" key="1">
    <citation type="submission" date="2014-04" db="EMBL/GenBank/DDBJ databases">
        <authorList>
            <consortium name="DOE Joint Genome Institute"/>
            <person name="Kuo A."/>
            <person name="Kohler A."/>
            <person name="Jargeat P."/>
            <person name="Nagy L.G."/>
            <person name="Floudas D."/>
            <person name="Copeland A."/>
            <person name="Barry K.W."/>
            <person name="Cichocki N."/>
            <person name="Veneault-Fourrey C."/>
            <person name="LaButti K."/>
            <person name="Lindquist E.A."/>
            <person name="Lipzen A."/>
            <person name="Lundell T."/>
            <person name="Morin E."/>
            <person name="Murat C."/>
            <person name="Sun H."/>
            <person name="Tunlid A."/>
            <person name="Henrissat B."/>
            <person name="Grigoriev I.V."/>
            <person name="Hibbett D.S."/>
            <person name="Martin F."/>
            <person name="Nordberg H.P."/>
            <person name="Cantor M.N."/>
            <person name="Hua S.X."/>
        </authorList>
    </citation>
    <scope>NUCLEOTIDE SEQUENCE [LARGE SCALE GENOMIC DNA]</scope>
    <source>
        <strain evidence="3 4">Ve08.2h10</strain>
    </source>
</reference>
<dbReference type="Gene3D" id="1.10.510.10">
    <property type="entry name" value="Transferase(Phosphotransferase) domain 1"/>
    <property type="match status" value="1"/>
</dbReference>
<proteinExistence type="inferred from homology"/>
<dbReference type="InterPro" id="IPR027417">
    <property type="entry name" value="P-loop_NTPase"/>
</dbReference>
<dbReference type="InterPro" id="IPR051681">
    <property type="entry name" value="Ser/Thr_Kinases-Pseudokinases"/>
</dbReference>
<evidence type="ECO:0000313" key="3">
    <source>
        <dbReference type="EMBL" id="KIK99378.1"/>
    </source>
</evidence>
<gene>
    <name evidence="3" type="ORF">PAXRUDRAFT_822796</name>
</gene>
<dbReference type="CDD" id="cd00882">
    <property type="entry name" value="Ras_like_GTPase"/>
    <property type="match status" value="1"/>
</dbReference>
<feature type="domain" description="Protein kinase" evidence="2">
    <location>
        <begin position="309"/>
        <end position="602"/>
    </location>
</feature>
<dbReference type="GO" id="GO:0005524">
    <property type="term" value="F:ATP binding"/>
    <property type="evidence" value="ECO:0007669"/>
    <property type="project" value="InterPro"/>
</dbReference>
<dbReference type="InterPro" id="IPR008266">
    <property type="entry name" value="Tyr_kinase_AS"/>
</dbReference>
<reference evidence="4" key="2">
    <citation type="submission" date="2015-01" db="EMBL/GenBank/DDBJ databases">
        <title>Evolutionary Origins and Diversification of the Mycorrhizal Mutualists.</title>
        <authorList>
            <consortium name="DOE Joint Genome Institute"/>
            <consortium name="Mycorrhizal Genomics Consortium"/>
            <person name="Kohler A."/>
            <person name="Kuo A."/>
            <person name="Nagy L.G."/>
            <person name="Floudas D."/>
            <person name="Copeland A."/>
            <person name="Barry K.W."/>
            <person name="Cichocki N."/>
            <person name="Veneault-Fourrey C."/>
            <person name="LaButti K."/>
            <person name="Lindquist E.A."/>
            <person name="Lipzen A."/>
            <person name="Lundell T."/>
            <person name="Morin E."/>
            <person name="Murat C."/>
            <person name="Riley R."/>
            <person name="Ohm R."/>
            <person name="Sun H."/>
            <person name="Tunlid A."/>
            <person name="Henrissat B."/>
            <person name="Grigoriev I.V."/>
            <person name="Hibbett D.S."/>
            <person name="Martin F."/>
        </authorList>
    </citation>
    <scope>NUCLEOTIDE SEQUENCE [LARGE SCALE GENOMIC DNA]</scope>
    <source>
        <strain evidence="4">Ve08.2h10</strain>
    </source>
</reference>
<dbReference type="PROSITE" id="PS50011">
    <property type="entry name" value="PROTEIN_KINASE_DOM"/>
    <property type="match status" value="1"/>
</dbReference>
<dbReference type="OrthoDB" id="626167at2759"/>
<dbReference type="InterPro" id="IPR000719">
    <property type="entry name" value="Prot_kinase_dom"/>
</dbReference>
<dbReference type="InterPro" id="IPR011009">
    <property type="entry name" value="Kinase-like_dom_sf"/>
</dbReference>
<dbReference type="PANTHER" id="PTHR44329">
    <property type="entry name" value="SERINE/THREONINE-PROTEIN KINASE TNNI3K-RELATED"/>
    <property type="match status" value="1"/>
</dbReference>
<keyword evidence="4" id="KW-1185">Reference proteome</keyword>
<evidence type="ECO:0000313" key="4">
    <source>
        <dbReference type="Proteomes" id="UP000054538"/>
    </source>
</evidence>
<dbReference type="GO" id="GO:0004674">
    <property type="term" value="F:protein serine/threonine kinase activity"/>
    <property type="evidence" value="ECO:0007669"/>
    <property type="project" value="TreeGrafter"/>
</dbReference>
<dbReference type="STRING" id="930991.A0A0D0DW37"/>
<dbReference type="AlphaFoldDB" id="A0A0D0DW37"/>
<dbReference type="Gene3D" id="3.40.50.300">
    <property type="entry name" value="P-loop containing nucleotide triphosphate hydrolases"/>
    <property type="match status" value="1"/>
</dbReference>
<dbReference type="Proteomes" id="UP000054538">
    <property type="component" value="Unassembled WGS sequence"/>
</dbReference>
<name>A0A0D0DW37_9AGAM</name>
<protein>
    <submittedName>
        <fullName evidence="3">Unplaced genomic scaffold scaffold_39, whole genome shotgun sequence</fullName>
    </submittedName>
</protein>
<dbReference type="PROSITE" id="PS00109">
    <property type="entry name" value="PROTEIN_KINASE_TYR"/>
    <property type="match status" value="1"/>
</dbReference>
<dbReference type="InterPro" id="IPR001245">
    <property type="entry name" value="Ser-Thr/Tyr_kinase_cat_dom"/>
</dbReference>
<dbReference type="InParanoid" id="A0A0D0DW37"/>
<evidence type="ECO:0000259" key="2">
    <source>
        <dbReference type="PROSITE" id="PS50011"/>
    </source>
</evidence>
<dbReference type="HOGENOM" id="CLU_031564_0_0_1"/>
<sequence length="605" mass="68810">MNQRWLDFSNVIVFGDPGEAKSSLINLIARETLAEPSTHTYNSSVFEASSHDVYLSDDHQRRHRFRFFETAGLSGHFGVAQYLHALAKLHELICELHRTGGVRLLIFCIRGGRVTAAMQRDYVLFRDAFCRKQVPVAFVVTGLENEVYMEKWMEANGDDIKARGMYYNEHACITTSTNPAHARKYEISQKKVCDILFHFGTRQSWVLEPIRWLEATAEALLRWCDTDGSGGRHVWPVRRTSQPRSIVRTLQDVGFTPDSADRLSHKLLQKLRLREGSLDDEFLEVSSGNATLRSNTLSPVPDITDQIVERPTLPTTGGGFSDIWKCRVKRGHKVEDAAVKCLRSYHCDGNESRKRNKRLRRELKVWEKLDHENIMPLWGVASGFGVMLAMVCPWAENGTLTGYLEQHRDLSLVNRFGLLYNVAAGLQYLHARGVIHGDLTGTNILVKSDGKAWVADFGLSVILHEFSETSYKTSTRCTLRWADPELYHMPPSADESSEISASLTDLSMASPSAQSDIYSFGCIMLQMLSGDVPYHYLSRPEQVLWSLMNRETPRRPKSPQPNIADEHWTFIQQCWMPHEPLGICRPTTDEVVDFIASEYSWLTRP</sequence>
<organism evidence="3 4">
    <name type="scientific">Paxillus rubicundulus Ve08.2h10</name>
    <dbReference type="NCBI Taxonomy" id="930991"/>
    <lineage>
        <taxon>Eukaryota</taxon>
        <taxon>Fungi</taxon>
        <taxon>Dikarya</taxon>
        <taxon>Basidiomycota</taxon>
        <taxon>Agaricomycotina</taxon>
        <taxon>Agaricomycetes</taxon>
        <taxon>Agaricomycetidae</taxon>
        <taxon>Boletales</taxon>
        <taxon>Paxilineae</taxon>
        <taxon>Paxillaceae</taxon>
        <taxon>Paxillus</taxon>
    </lineage>
</organism>
<comment type="similarity">
    <text evidence="1">Belongs to the protein kinase superfamily. TKL Ser/Thr protein kinase family. ROCO subfamily.</text>
</comment>
<dbReference type="PANTHER" id="PTHR44329:SF214">
    <property type="entry name" value="PROTEIN KINASE DOMAIN-CONTAINING PROTEIN"/>
    <property type="match status" value="1"/>
</dbReference>
<dbReference type="EMBL" id="KN824861">
    <property type="protein sequence ID" value="KIK99378.1"/>
    <property type="molecule type" value="Genomic_DNA"/>
</dbReference>
<accession>A0A0D0DW37</accession>
<dbReference type="SUPFAM" id="SSF56112">
    <property type="entry name" value="Protein kinase-like (PK-like)"/>
    <property type="match status" value="1"/>
</dbReference>